<feature type="region of interest" description="Disordered" evidence="1">
    <location>
        <begin position="24"/>
        <end position="45"/>
    </location>
</feature>
<protein>
    <submittedName>
        <fullName evidence="3">Uncharacterized protein</fullName>
    </submittedName>
</protein>
<organism evidence="3 4">
    <name type="scientific">Dreissena polymorpha</name>
    <name type="common">Zebra mussel</name>
    <name type="synonym">Mytilus polymorpha</name>
    <dbReference type="NCBI Taxonomy" id="45954"/>
    <lineage>
        <taxon>Eukaryota</taxon>
        <taxon>Metazoa</taxon>
        <taxon>Spiralia</taxon>
        <taxon>Lophotrochozoa</taxon>
        <taxon>Mollusca</taxon>
        <taxon>Bivalvia</taxon>
        <taxon>Autobranchia</taxon>
        <taxon>Heteroconchia</taxon>
        <taxon>Euheterodonta</taxon>
        <taxon>Imparidentia</taxon>
        <taxon>Neoheterodontei</taxon>
        <taxon>Myida</taxon>
        <taxon>Dreissenoidea</taxon>
        <taxon>Dreissenidae</taxon>
        <taxon>Dreissena</taxon>
    </lineage>
</organism>
<name>A0A9D4RSZ6_DREPO</name>
<proteinExistence type="predicted"/>
<gene>
    <name evidence="3" type="ORF">DPMN_001554</name>
</gene>
<reference evidence="3" key="2">
    <citation type="submission" date="2020-11" db="EMBL/GenBank/DDBJ databases">
        <authorList>
            <person name="McCartney M.A."/>
            <person name="Auch B."/>
            <person name="Kono T."/>
            <person name="Mallez S."/>
            <person name="Becker A."/>
            <person name="Gohl D.M."/>
            <person name="Silverstein K.A.T."/>
            <person name="Koren S."/>
            <person name="Bechman K.B."/>
            <person name="Herman A."/>
            <person name="Abrahante J.E."/>
            <person name="Garbe J."/>
        </authorList>
    </citation>
    <scope>NUCLEOTIDE SEQUENCE</scope>
    <source>
        <strain evidence="3">Duluth1</strain>
        <tissue evidence="3">Whole animal</tissue>
    </source>
</reference>
<feature type="chain" id="PRO_5039196299" evidence="2">
    <location>
        <begin position="19"/>
        <end position="257"/>
    </location>
</feature>
<sequence>MLLIVNCILLALVCPCAAKPCSEDTESEETSSGCESSSHGTDSDDRKVEIVINIKDCSSSSSCQEDTPCSDGCPDCSVTDHAQCNETTKQCECKFDGEFPNCCPDCSAVDGQICCIPGVNCGSANVGECFCENGEIPKENGPIECCLVKCPDGEACGEDGVCKPTIPFGKICVDDGVRSSNACDQRAGIKCHTYDCCGQESNIDCRDKYCLCETPQGWEYNNATVPCKFVGGRPDKKLCLDAPDDFGSPTTTTSTVI</sequence>
<evidence type="ECO:0000256" key="2">
    <source>
        <dbReference type="SAM" id="SignalP"/>
    </source>
</evidence>
<evidence type="ECO:0000256" key="1">
    <source>
        <dbReference type="SAM" id="MobiDB-lite"/>
    </source>
</evidence>
<evidence type="ECO:0000313" key="3">
    <source>
        <dbReference type="EMBL" id="KAH3877678.1"/>
    </source>
</evidence>
<keyword evidence="2" id="KW-0732">Signal</keyword>
<feature type="compositionally biased region" description="Low complexity" evidence="1">
    <location>
        <begin position="30"/>
        <end position="40"/>
    </location>
</feature>
<feature type="signal peptide" evidence="2">
    <location>
        <begin position="1"/>
        <end position="18"/>
    </location>
</feature>
<comment type="caution">
    <text evidence="3">The sequence shown here is derived from an EMBL/GenBank/DDBJ whole genome shotgun (WGS) entry which is preliminary data.</text>
</comment>
<dbReference type="Proteomes" id="UP000828390">
    <property type="component" value="Unassembled WGS sequence"/>
</dbReference>
<reference evidence="3" key="1">
    <citation type="journal article" date="2019" name="bioRxiv">
        <title>The Genome of the Zebra Mussel, Dreissena polymorpha: A Resource for Invasive Species Research.</title>
        <authorList>
            <person name="McCartney M.A."/>
            <person name="Auch B."/>
            <person name="Kono T."/>
            <person name="Mallez S."/>
            <person name="Zhang Y."/>
            <person name="Obille A."/>
            <person name="Becker A."/>
            <person name="Abrahante J.E."/>
            <person name="Garbe J."/>
            <person name="Badalamenti J.P."/>
            <person name="Herman A."/>
            <person name="Mangelson H."/>
            <person name="Liachko I."/>
            <person name="Sullivan S."/>
            <person name="Sone E.D."/>
            <person name="Koren S."/>
            <person name="Silverstein K.A.T."/>
            <person name="Beckman K.B."/>
            <person name="Gohl D.M."/>
        </authorList>
    </citation>
    <scope>NUCLEOTIDE SEQUENCE</scope>
    <source>
        <strain evidence="3">Duluth1</strain>
        <tissue evidence="3">Whole animal</tissue>
    </source>
</reference>
<dbReference type="AlphaFoldDB" id="A0A9D4RSZ6"/>
<evidence type="ECO:0000313" key="4">
    <source>
        <dbReference type="Proteomes" id="UP000828390"/>
    </source>
</evidence>
<dbReference type="EMBL" id="JAIWYP010000001">
    <property type="protein sequence ID" value="KAH3877678.1"/>
    <property type="molecule type" value="Genomic_DNA"/>
</dbReference>
<keyword evidence="4" id="KW-1185">Reference proteome</keyword>
<accession>A0A9D4RSZ6</accession>